<evidence type="ECO:0000313" key="1">
    <source>
        <dbReference type="EMBL" id="TCW00693.1"/>
    </source>
</evidence>
<dbReference type="PROSITE" id="PS51257">
    <property type="entry name" value="PROKAR_LIPOPROTEIN"/>
    <property type="match status" value="1"/>
</dbReference>
<comment type="caution">
    <text evidence="1">The sequence shown here is derived from an EMBL/GenBank/DDBJ whole genome shotgun (WGS) entry which is preliminary data.</text>
</comment>
<keyword evidence="2" id="KW-1185">Reference proteome</keyword>
<gene>
    <name evidence="1" type="ORF">EDD60_10623</name>
</gene>
<evidence type="ECO:0008006" key="3">
    <source>
        <dbReference type="Google" id="ProtNLM"/>
    </source>
</evidence>
<proteinExistence type="predicted"/>
<dbReference type="GeneID" id="98914988"/>
<name>A0A4V2W5P4_9FIRM</name>
<reference evidence="1 2" key="1">
    <citation type="submission" date="2019-03" db="EMBL/GenBank/DDBJ databases">
        <title>Genomic Encyclopedia of Type Strains, Phase IV (KMG-IV): sequencing the most valuable type-strain genomes for metagenomic binning, comparative biology and taxonomic classification.</title>
        <authorList>
            <person name="Goeker M."/>
        </authorList>
    </citation>
    <scope>NUCLEOTIDE SEQUENCE [LARGE SCALE GENOMIC DNA]</scope>
    <source>
        <strain evidence="1 2">DSM 29487</strain>
    </source>
</reference>
<sequence>MKKIICLLVVSVFFLVGCSQDKKTTTSKTNESQGYVFKVKDVDIAMNEKTDDFIKSLGKELEYFEAPSCAFKGLDKTYTYAGFQLKTYPKDEVDYVNAIVLTDDTVKTAEGICIGDSKDQVVEKYGKDFKEKSGGYVYTKGKSELEFIFDGDSVSAITYTAITK</sequence>
<dbReference type="EMBL" id="SMCQ01000006">
    <property type="protein sequence ID" value="TCW00693.1"/>
    <property type="molecule type" value="Genomic_DNA"/>
</dbReference>
<accession>A0A4V2W5P4</accession>
<dbReference type="AlphaFoldDB" id="A0A4V2W5P4"/>
<dbReference type="Proteomes" id="UP000295515">
    <property type="component" value="Unassembled WGS sequence"/>
</dbReference>
<evidence type="ECO:0000313" key="2">
    <source>
        <dbReference type="Proteomes" id="UP000295515"/>
    </source>
</evidence>
<organism evidence="1 2">
    <name type="scientific">Longibaculum muris</name>
    <dbReference type="NCBI Taxonomy" id="1796628"/>
    <lineage>
        <taxon>Bacteria</taxon>
        <taxon>Bacillati</taxon>
        <taxon>Bacillota</taxon>
        <taxon>Erysipelotrichia</taxon>
        <taxon>Erysipelotrichales</taxon>
        <taxon>Coprobacillaceae</taxon>
        <taxon>Longibaculum</taxon>
    </lineage>
</organism>
<dbReference type="RefSeq" id="WP_066448132.1">
    <property type="nucleotide sequence ID" value="NZ_JANKBF010000004.1"/>
</dbReference>
<protein>
    <recommendedName>
        <fullName evidence="3">Lipoprotein</fullName>
    </recommendedName>
</protein>